<dbReference type="EMBL" id="BBYQ01000220">
    <property type="protein sequence ID" value="GAP33192.1"/>
    <property type="molecule type" value="Genomic_DNA"/>
</dbReference>
<evidence type="ECO:0000313" key="2">
    <source>
        <dbReference type="Proteomes" id="UP000037179"/>
    </source>
</evidence>
<reference evidence="2" key="1">
    <citation type="submission" date="2015-07" db="EMBL/GenBank/DDBJ databases">
        <title>Nocardia seriolae U-1 whole genome shotgun sequence.</title>
        <authorList>
            <person name="Imajoh M."/>
            <person name="Fukumoto Y."/>
            <person name="Sukeda M."/>
            <person name="Yamane J."/>
            <person name="Yamasaki K."/>
            <person name="Shimizu M."/>
            <person name="Ohnishi K."/>
            <person name="Oshima S."/>
        </authorList>
    </citation>
    <scope>NUCLEOTIDE SEQUENCE [LARGE SCALE GENOMIC DNA]</scope>
    <source>
        <strain evidence="2">U-1</strain>
    </source>
</reference>
<name>A0ABC9Z5J5_9NOCA</name>
<sequence length="114" mass="12775">MISVRSVDGELLRTEQWGGVNNPRNGVSTFEVDALSATTMHIHVELPNPAASMAYAEVMMAKSHRGEYPPYDLDTQSCVTYCAQVLRAGGVHDIPLNHFLDATKWLIRYFNEHI</sequence>
<protein>
    <submittedName>
        <fullName evidence="1">Uncharacterized protein</fullName>
    </submittedName>
</protein>
<accession>A0ABC9Z5J5</accession>
<comment type="caution">
    <text evidence="1">The sequence shown here is derived from an EMBL/GenBank/DDBJ whole genome shotgun (WGS) entry which is preliminary data.</text>
</comment>
<reference evidence="1 2" key="2">
    <citation type="journal article" date="2016" name="Genome Announc.">
        <title>Draft Genome Sequence of Erythromycin- and Oxytetracycline-Sensitive Nocardia seriolae Strain U-1 (NBRC 110359).</title>
        <authorList>
            <person name="Imajoh M."/>
            <person name="Sukeda M."/>
            <person name="Shimizu M."/>
            <person name="Yamane J."/>
            <person name="Ohnishi K."/>
            <person name="Oshima S."/>
        </authorList>
    </citation>
    <scope>NUCLEOTIDE SEQUENCE [LARGE SCALE GENOMIC DNA]</scope>
    <source>
        <strain evidence="1 2">U-1</strain>
    </source>
</reference>
<organism evidence="1 2">
    <name type="scientific">Nocardia seriolae</name>
    <dbReference type="NCBI Taxonomy" id="37332"/>
    <lineage>
        <taxon>Bacteria</taxon>
        <taxon>Bacillati</taxon>
        <taxon>Actinomycetota</taxon>
        <taxon>Actinomycetes</taxon>
        <taxon>Mycobacteriales</taxon>
        <taxon>Nocardiaceae</taxon>
        <taxon>Nocardia</taxon>
    </lineage>
</organism>
<proteinExistence type="predicted"/>
<keyword evidence="2" id="KW-1185">Reference proteome</keyword>
<dbReference type="AlphaFoldDB" id="A0ABC9Z5J5"/>
<gene>
    <name evidence="1" type="ORF">NSK11_contig00220-0001</name>
</gene>
<dbReference type="Proteomes" id="UP000037179">
    <property type="component" value="Unassembled WGS sequence"/>
</dbReference>
<evidence type="ECO:0000313" key="1">
    <source>
        <dbReference type="EMBL" id="GAP33192.1"/>
    </source>
</evidence>